<organism evidence="2">
    <name type="scientific">marine metagenome</name>
    <dbReference type="NCBI Taxonomy" id="408172"/>
    <lineage>
        <taxon>unclassified sequences</taxon>
        <taxon>metagenomes</taxon>
        <taxon>ecological metagenomes</taxon>
    </lineage>
</organism>
<dbReference type="Gene3D" id="3.90.870.20">
    <property type="entry name" value="Carbamoyltransferase, C-terminal domain"/>
    <property type="match status" value="1"/>
</dbReference>
<gene>
    <name evidence="2" type="ORF">METZ01_LOCUS120095</name>
</gene>
<evidence type="ECO:0000259" key="1">
    <source>
        <dbReference type="Pfam" id="PF16861"/>
    </source>
</evidence>
<dbReference type="InterPro" id="IPR031730">
    <property type="entry name" value="Carbam_trans_C"/>
</dbReference>
<reference evidence="2" key="1">
    <citation type="submission" date="2018-05" db="EMBL/GenBank/DDBJ databases">
        <authorList>
            <person name="Lanie J.A."/>
            <person name="Ng W.-L."/>
            <person name="Kazmierczak K.M."/>
            <person name="Andrzejewski T.M."/>
            <person name="Davidsen T.M."/>
            <person name="Wayne K.J."/>
            <person name="Tettelin H."/>
            <person name="Glass J.I."/>
            <person name="Rusch D."/>
            <person name="Podicherti R."/>
            <person name="Tsui H.-C.T."/>
            <person name="Winkler M.E."/>
        </authorList>
    </citation>
    <scope>NUCLEOTIDE SEQUENCE</scope>
</reference>
<dbReference type="PANTHER" id="PTHR34847">
    <property type="entry name" value="NODULATION PROTEIN U"/>
    <property type="match status" value="1"/>
</dbReference>
<evidence type="ECO:0000313" key="2">
    <source>
        <dbReference type="EMBL" id="SVA67241.1"/>
    </source>
</evidence>
<accession>A0A381XS69</accession>
<dbReference type="EMBL" id="UINC01016078">
    <property type="protein sequence ID" value="SVA67241.1"/>
    <property type="molecule type" value="Genomic_DNA"/>
</dbReference>
<dbReference type="InterPro" id="IPR051338">
    <property type="entry name" value="NodU/CmcH_Carbamoyltrnsfr"/>
</dbReference>
<dbReference type="Pfam" id="PF16861">
    <property type="entry name" value="Carbam_trans_C"/>
    <property type="match status" value="1"/>
</dbReference>
<proteinExistence type="predicted"/>
<dbReference type="PANTHER" id="PTHR34847:SF1">
    <property type="entry name" value="NODULATION PROTEIN U"/>
    <property type="match status" value="1"/>
</dbReference>
<feature type="domain" description="Carbamoyltransferase C-terminal" evidence="1">
    <location>
        <begin position="139"/>
        <end position="308"/>
    </location>
</feature>
<name>A0A381XS69_9ZZZZ</name>
<protein>
    <recommendedName>
        <fullName evidence="1">Carbamoyltransferase C-terminal domain-containing protein</fullName>
    </recommendedName>
</protein>
<sequence length="312" mass="35052">ALNCKVNGHIWKESQDILDDVYIFPMSGDDGIGYGANLAHAVENITTDRNSYRLESAFLGPAYSDKQISSFCSSFTLRDDFGDLKQFESLTKSLSLELQATELEAVSNNPSSYQDIQKYALSFLENNLKFENNVTNYAAQQLADGKVVAWFQGAMEAGPRALGNRSILADPRDVRNRDRVNEKVKFRELWRPFCPSVLADKSDEYFMTTTQCPYMINTFRVSKKTELVAPAIVHVDGTARPQFVTQSANRKFYQLIQEFFLITGVPMLLNTSMNIKGEPICCTPDDALQLFFATDIDVLVLGNSILEKQAAR</sequence>
<dbReference type="AlphaFoldDB" id="A0A381XS69"/>
<dbReference type="InterPro" id="IPR038152">
    <property type="entry name" value="Carbam_trans_C_sf"/>
</dbReference>
<feature type="non-terminal residue" evidence="2">
    <location>
        <position position="1"/>
    </location>
</feature>